<dbReference type="Proteomes" id="UP000271624">
    <property type="component" value="Unassembled WGS sequence"/>
</dbReference>
<organism evidence="1 2">
    <name type="scientific">Dulcicalothrix desertica PCC 7102</name>
    <dbReference type="NCBI Taxonomy" id="232991"/>
    <lineage>
        <taxon>Bacteria</taxon>
        <taxon>Bacillati</taxon>
        <taxon>Cyanobacteriota</taxon>
        <taxon>Cyanophyceae</taxon>
        <taxon>Nostocales</taxon>
        <taxon>Calotrichaceae</taxon>
        <taxon>Dulcicalothrix</taxon>
    </lineage>
</organism>
<keyword evidence="2" id="KW-1185">Reference proteome</keyword>
<reference evidence="1" key="1">
    <citation type="submission" date="2018-12" db="EMBL/GenBank/DDBJ databases">
        <authorList>
            <person name="Will S."/>
            <person name="Neumann-Schaal M."/>
            <person name="Henke P."/>
        </authorList>
    </citation>
    <scope>NUCLEOTIDE SEQUENCE</scope>
    <source>
        <strain evidence="1">PCC 7102</strain>
    </source>
</reference>
<sequence>MNQRREDRLERLQIPALGEYYDDLLDIDAELSNRTKVQQAQSLISERLQERLLGIKDRVQYLADKRGVTFNQMWGEILAKRGKVTAFTEGAIQYKPGEEG</sequence>
<evidence type="ECO:0000313" key="2">
    <source>
        <dbReference type="Proteomes" id="UP000271624"/>
    </source>
</evidence>
<proteinExistence type="predicted"/>
<accession>A0A3S1ATG5</accession>
<dbReference type="AlphaFoldDB" id="A0A3S1ATG5"/>
<evidence type="ECO:0000313" key="1">
    <source>
        <dbReference type="EMBL" id="RUT08574.1"/>
    </source>
</evidence>
<dbReference type="OrthoDB" id="514274at2"/>
<dbReference type="EMBL" id="RSCL01000003">
    <property type="protein sequence ID" value="RUT08574.1"/>
    <property type="molecule type" value="Genomic_DNA"/>
</dbReference>
<dbReference type="RefSeq" id="WP_019497357.1">
    <property type="nucleotide sequence ID" value="NZ_RSCL01000003.1"/>
</dbReference>
<gene>
    <name evidence="1" type="ORF">DSM106972_017420</name>
</gene>
<name>A0A3S1ATG5_9CYAN</name>
<protein>
    <submittedName>
        <fullName evidence="1">Uncharacterized protein</fullName>
    </submittedName>
</protein>
<reference evidence="1" key="2">
    <citation type="journal article" date="2019" name="Genome Biol. Evol.">
        <title>Day and night: Metabolic profiles and evolutionary relationships of six axenic non-marine cyanobacteria.</title>
        <authorList>
            <person name="Will S.E."/>
            <person name="Henke P."/>
            <person name="Boedeker C."/>
            <person name="Huang S."/>
            <person name="Brinkmann H."/>
            <person name="Rohde M."/>
            <person name="Jarek M."/>
            <person name="Friedl T."/>
            <person name="Seufert S."/>
            <person name="Schumacher M."/>
            <person name="Overmann J."/>
            <person name="Neumann-Schaal M."/>
            <person name="Petersen J."/>
        </authorList>
    </citation>
    <scope>NUCLEOTIDE SEQUENCE [LARGE SCALE GENOMIC DNA]</scope>
    <source>
        <strain evidence="1">PCC 7102</strain>
    </source>
</reference>
<comment type="caution">
    <text evidence="1">The sequence shown here is derived from an EMBL/GenBank/DDBJ whole genome shotgun (WGS) entry which is preliminary data.</text>
</comment>